<comment type="caution">
    <text evidence="1">The sequence shown here is derived from an EMBL/GenBank/DDBJ whole genome shotgun (WGS) entry which is preliminary data.</text>
</comment>
<organism evidence="1 2">
    <name type="scientific">Cichlidogyrus casuarinus</name>
    <dbReference type="NCBI Taxonomy" id="1844966"/>
    <lineage>
        <taxon>Eukaryota</taxon>
        <taxon>Metazoa</taxon>
        <taxon>Spiralia</taxon>
        <taxon>Lophotrochozoa</taxon>
        <taxon>Platyhelminthes</taxon>
        <taxon>Monogenea</taxon>
        <taxon>Monopisthocotylea</taxon>
        <taxon>Dactylogyridea</taxon>
        <taxon>Ancyrocephalidae</taxon>
        <taxon>Cichlidogyrus</taxon>
    </lineage>
</organism>
<dbReference type="AlphaFoldDB" id="A0ABD2QFN6"/>
<dbReference type="InterPro" id="IPR039470">
    <property type="entry name" value="Nuc_deoxyri_tr2"/>
</dbReference>
<protein>
    <submittedName>
        <fullName evidence="1">Uncharacterized protein</fullName>
    </submittedName>
</protein>
<dbReference type="Proteomes" id="UP001626550">
    <property type="component" value="Unassembled WGS sequence"/>
</dbReference>
<name>A0ABD2QFN6_9PLAT</name>
<proteinExistence type="predicted"/>
<dbReference type="EMBL" id="JBJKFK010000254">
    <property type="protein sequence ID" value="KAL3318354.1"/>
    <property type="molecule type" value="Genomic_DNA"/>
</dbReference>
<sequence length="239" mass="26788">MTSQLLNETTYDGGACNPTTWRKDTAIPLCNELNLLHYNPQQDFWHPGLVECERIAKQNSKFLLFVFDFTKTRGLASLVEVGYLIGESRAVVIVLPNLEEASSFIFTQQEMPQIKRALDYLKYLSQSNVKLTTSLVTALDYIHENRSTAAYVIGKGYPTVLMVEMMQKECNTPDSGIEVEISNCNTICNGSIPSEALPDYNRARHYLLQIAKESPNAQISDTAQHSIQICRGLLSSESI</sequence>
<dbReference type="PANTHER" id="PTHR36300">
    <property type="entry name" value="RAW, ISOFORM A"/>
    <property type="match status" value="1"/>
</dbReference>
<evidence type="ECO:0000313" key="2">
    <source>
        <dbReference type="Proteomes" id="UP001626550"/>
    </source>
</evidence>
<keyword evidence="2" id="KW-1185">Reference proteome</keyword>
<accession>A0ABD2QFN6</accession>
<dbReference type="PANTHER" id="PTHR36300:SF1">
    <property type="entry name" value="RAW, ISOFORM A"/>
    <property type="match status" value="1"/>
</dbReference>
<evidence type="ECO:0000313" key="1">
    <source>
        <dbReference type="EMBL" id="KAL3318354.1"/>
    </source>
</evidence>
<reference evidence="1 2" key="1">
    <citation type="submission" date="2024-11" db="EMBL/GenBank/DDBJ databases">
        <title>Adaptive evolution of stress response genes in parasites aligns with host niche diversity.</title>
        <authorList>
            <person name="Hahn C."/>
            <person name="Resl P."/>
        </authorList>
    </citation>
    <scope>NUCLEOTIDE SEQUENCE [LARGE SCALE GENOMIC DNA]</scope>
    <source>
        <strain evidence="1">EGGRZ-B1_66</strain>
        <tissue evidence="1">Body</tissue>
    </source>
</reference>
<dbReference type="Pfam" id="PF15891">
    <property type="entry name" value="Nuc_deoxyri_tr2"/>
    <property type="match status" value="1"/>
</dbReference>
<dbReference type="Gene3D" id="3.40.50.450">
    <property type="match status" value="1"/>
</dbReference>
<gene>
    <name evidence="1" type="ORF">Ciccas_002975</name>
</gene>